<keyword evidence="1" id="KW-0812">Transmembrane</keyword>
<sequence>MEYPSRKKPFFKRPRKVSLSQRYPKTSYFCIVGFSVLVLFSRPIYDMIFRPPTVDPYAVDAETLKKIANRSRSVPSIF</sequence>
<dbReference type="EMBL" id="BMAV01000290">
    <property type="protein sequence ID" value="GFY37423.1"/>
    <property type="molecule type" value="Genomic_DNA"/>
</dbReference>
<organism evidence="2 3">
    <name type="scientific">Trichonephila inaurata madagascariensis</name>
    <dbReference type="NCBI Taxonomy" id="2747483"/>
    <lineage>
        <taxon>Eukaryota</taxon>
        <taxon>Metazoa</taxon>
        <taxon>Ecdysozoa</taxon>
        <taxon>Arthropoda</taxon>
        <taxon>Chelicerata</taxon>
        <taxon>Arachnida</taxon>
        <taxon>Araneae</taxon>
        <taxon>Araneomorphae</taxon>
        <taxon>Entelegynae</taxon>
        <taxon>Araneoidea</taxon>
        <taxon>Nephilidae</taxon>
        <taxon>Trichonephila</taxon>
        <taxon>Trichonephila inaurata</taxon>
    </lineage>
</organism>
<protein>
    <submittedName>
        <fullName evidence="2">Uncharacterized protein</fullName>
    </submittedName>
</protein>
<feature type="transmembrane region" description="Helical" evidence="1">
    <location>
        <begin position="26"/>
        <end position="45"/>
    </location>
</feature>
<gene>
    <name evidence="2" type="primary">AVEN_5551_1</name>
    <name evidence="2" type="ORF">TNIN_360741</name>
</gene>
<evidence type="ECO:0000313" key="3">
    <source>
        <dbReference type="Proteomes" id="UP000886998"/>
    </source>
</evidence>
<proteinExistence type="predicted"/>
<evidence type="ECO:0000313" key="2">
    <source>
        <dbReference type="EMBL" id="GFY37423.1"/>
    </source>
</evidence>
<keyword evidence="1" id="KW-1133">Transmembrane helix</keyword>
<reference evidence="2" key="1">
    <citation type="submission" date="2020-08" db="EMBL/GenBank/DDBJ databases">
        <title>Multicomponent nature underlies the extraordinary mechanical properties of spider dragline silk.</title>
        <authorList>
            <person name="Kono N."/>
            <person name="Nakamura H."/>
            <person name="Mori M."/>
            <person name="Yoshida Y."/>
            <person name="Ohtoshi R."/>
            <person name="Malay A.D."/>
            <person name="Moran D.A.P."/>
            <person name="Tomita M."/>
            <person name="Numata K."/>
            <person name="Arakawa K."/>
        </authorList>
    </citation>
    <scope>NUCLEOTIDE SEQUENCE</scope>
</reference>
<keyword evidence="3" id="KW-1185">Reference proteome</keyword>
<comment type="caution">
    <text evidence="2">The sequence shown here is derived from an EMBL/GenBank/DDBJ whole genome shotgun (WGS) entry which is preliminary data.</text>
</comment>
<accession>A0A8X6WLK8</accession>
<dbReference type="Proteomes" id="UP000886998">
    <property type="component" value="Unassembled WGS sequence"/>
</dbReference>
<evidence type="ECO:0000256" key="1">
    <source>
        <dbReference type="SAM" id="Phobius"/>
    </source>
</evidence>
<dbReference type="OrthoDB" id="13601at2759"/>
<dbReference type="AlphaFoldDB" id="A0A8X6WLK8"/>
<keyword evidence="1" id="KW-0472">Membrane</keyword>
<name>A0A8X6WLK8_9ARAC</name>